<dbReference type="EMBL" id="NMUH01005088">
    <property type="protein sequence ID" value="MQM11762.1"/>
    <property type="molecule type" value="Genomic_DNA"/>
</dbReference>
<evidence type="ECO:0000313" key="3">
    <source>
        <dbReference type="Proteomes" id="UP000652761"/>
    </source>
</evidence>
<gene>
    <name evidence="2" type="ORF">Taro_044674</name>
</gene>
<reference evidence="2" key="1">
    <citation type="submission" date="2017-07" db="EMBL/GenBank/DDBJ databases">
        <title>Taro Niue Genome Assembly and Annotation.</title>
        <authorList>
            <person name="Atibalentja N."/>
            <person name="Keating K."/>
            <person name="Fields C.J."/>
        </authorList>
    </citation>
    <scope>NUCLEOTIDE SEQUENCE</scope>
    <source>
        <strain evidence="2">Niue_2</strain>
        <tissue evidence="2">Leaf</tissue>
    </source>
</reference>
<dbReference type="Proteomes" id="UP000652761">
    <property type="component" value="Unassembled WGS sequence"/>
</dbReference>
<feature type="region of interest" description="Disordered" evidence="1">
    <location>
        <begin position="134"/>
        <end position="171"/>
    </location>
</feature>
<feature type="region of interest" description="Disordered" evidence="1">
    <location>
        <begin position="192"/>
        <end position="226"/>
    </location>
</feature>
<evidence type="ECO:0000256" key="1">
    <source>
        <dbReference type="SAM" id="MobiDB-lite"/>
    </source>
</evidence>
<dbReference type="AlphaFoldDB" id="A0A843WMH7"/>
<feature type="compositionally biased region" description="Basic and acidic residues" evidence="1">
    <location>
        <begin position="148"/>
        <end position="163"/>
    </location>
</feature>
<organism evidence="2 3">
    <name type="scientific">Colocasia esculenta</name>
    <name type="common">Wild taro</name>
    <name type="synonym">Arum esculentum</name>
    <dbReference type="NCBI Taxonomy" id="4460"/>
    <lineage>
        <taxon>Eukaryota</taxon>
        <taxon>Viridiplantae</taxon>
        <taxon>Streptophyta</taxon>
        <taxon>Embryophyta</taxon>
        <taxon>Tracheophyta</taxon>
        <taxon>Spermatophyta</taxon>
        <taxon>Magnoliopsida</taxon>
        <taxon>Liliopsida</taxon>
        <taxon>Araceae</taxon>
        <taxon>Aroideae</taxon>
        <taxon>Colocasieae</taxon>
        <taxon>Colocasia</taxon>
    </lineage>
</organism>
<accession>A0A843WMH7</accession>
<protein>
    <submittedName>
        <fullName evidence="2">Uncharacterized protein</fullName>
    </submittedName>
</protein>
<evidence type="ECO:0000313" key="2">
    <source>
        <dbReference type="EMBL" id="MQM11762.1"/>
    </source>
</evidence>
<feature type="compositionally biased region" description="Basic and acidic residues" evidence="1">
    <location>
        <begin position="202"/>
        <end position="214"/>
    </location>
</feature>
<keyword evidence="3" id="KW-1185">Reference proteome</keyword>
<comment type="caution">
    <text evidence="2">The sequence shown here is derived from an EMBL/GenBank/DDBJ whole genome shotgun (WGS) entry which is preliminary data.</text>
</comment>
<name>A0A843WMH7_COLES</name>
<proteinExistence type="predicted"/>
<sequence>MFLGEESKCVDTTGYCFRTGFWDSELVSTHRCTVSAPQADCVDTQTDCVGTTGYCFRTSFWDSELVSTHRWTGKVVSDVHARQSFPSLTSHDMAAASLLPLQSPPLQGLHGEAGTAGVGGLLRPTHCGLVRVSGRASAGGRSGRARPLHRETVPEETVAEGKRCFPQSLPRDPKTFLPTISPFQRFSRSNVSVDHVNPGRGGHTESTSHGDRKLCSTRLENSSPGRRNAYVSTIQNRHSETVDKTLVSQNFVPGSKFHRGANGYKTPIRNGHSETLVAPLLPHAIRCHFRVEKPSFCTPKLQFRPTISPFQMFSHSNVTVDHVNFGNVFVDHVNPGRGKHMESASHGDRKLCLTRRENSSPGGWARAADAIAYGHPFAQTGITFRSVIGIIYKTPIQNRHSETLVASLLPQAIRHHFGAEKP</sequence>